<sequence>MVSLCVEHVLAIVERMDVKSILKLKLVNKTFANIISNYERSISLVHIARFCVPPTGNVLSSELFLRRNFGFGTFKMVGELERRDDRINRILQHSSFVNVAHPPGLTQLNNAQQELLRSLLKRSMWLCDHIADVAMNKPGTTVREETYAPLKTRFYEKGNQIMGYRLMNPINNPLARPFQREYIQSLPLEDIAIMYYLVNTLSANFLRERTEWIESDPVIQERATVFEESVLRHGSWYLWAQFSDDHQWQSLAAKIGELGLMELADYETGAEGSEPSLKQGLISRFRELVGSKKHALQKMHIVVRRMILGTNETWDDEDEEEEEEDDDWFA</sequence>
<reference evidence="1 2" key="1">
    <citation type="journal article" date="2022" name="New Phytol.">
        <title>Ecological generalism drives hyperdiversity of secondary metabolite gene clusters in xylarialean endophytes.</title>
        <authorList>
            <person name="Franco M.E.E."/>
            <person name="Wisecaver J.H."/>
            <person name="Arnold A.E."/>
            <person name="Ju Y.M."/>
            <person name="Slot J.C."/>
            <person name="Ahrendt S."/>
            <person name="Moore L.P."/>
            <person name="Eastman K.E."/>
            <person name="Scott K."/>
            <person name="Konkel Z."/>
            <person name="Mondo S.J."/>
            <person name="Kuo A."/>
            <person name="Hayes R.D."/>
            <person name="Haridas S."/>
            <person name="Andreopoulos B."/>
            <person name="Riley R."/>
            <person name="LaButti K."/>
            <person name="Pangilinan J."/>
            <person name="Lipzen A."/>
            <person name="Amirebrahimi M."/>
            <person name="Yan J."/>
            <person name="Adam C."/>
            <person name="Keymanesh K."/>
            <person name="Ng V."/>
            <person name="Louie K."/>
            <person name="Northen T."/>
            <person name="Drula E."/>
            <person name="Henrissat B."/>
            <person name="Hsieh H.M."/>
            <person name="Youens-Clark K."/>
            <person name="Lutzoni F."/>
            <person name="Miadlikowska J."/>
            <person name="Eastwood D.C."/>
            <person name="Hamelin R.C."/>
            <person name="Grigoriev I.V."/>
            <person name="U'Ren J.M."/>
        </authorList>
    </citation>
    <scope>NUCLEOTIDE SEQUENCE [LARGE SCALE GENOMIC DNA]</scope>
    <source>
        <strain evidence="1 2">CBS 119005</strain>
    </source>
</reference>
<keyword evidence="2" id="KW-1185">Reference proteome</keyword>
<dbReference type="EMBL" id="MU393647">
    <property type="protein sequence ID" value="KAI4859237.1"/>
    <property type="molecule type" value="Genomic_DNA"/>
</dbReference>
<evidence type="ECO:0000313" key="2">
    <source>
        <dbReference type="Proteomes" id="UP001497700"/>
    </source>
</evidence>
<proteinExistence type="predicted"/>
<organism evidence="1 2">
    <name type="scientific">Hypoxylon rubiginosum</name>
    <dbReference type="NCBI Taxonomy" id="110542"/>
    <lineage>
        <taxon>Eukaryota</taxon>
        <taxon>Fungi</taxon>
        <taxon>Dikarya</taxon>
        <taxon>Ascomycota</taxon>
        <taxon>Pezizomycotina</taxon>
        <taxon>Sordariomycetes</taxon>
        <taxon>Xylariomycetidae</taxon>
        <taxon>Xylariales</taxon>
        <taxon>Hypoxylaceae</taxon>
        <taxon>Hypoxylon</taxon>
    </lineage>
</organism>
<evidence type="ECO:0000313" key="1">
    <source>
        <dbReference type="EMBL" id="KAI4859237.1"/>
    </source>
</evidence>
<comment type="caution">
    <text evidence="1">The sequence shown here is derived from an EMBL/GenBank/DDBJ whole genome shotgun (WGS) entry which is preliminary data.</text>
</comment>
<dbReference type="Proteomes" id="UP001497700">
    <property type="component" value="Unassembled WGS sequence"/>
</dbReference>
<protein>
    <submittedName>
        <fullName evidence="1">Uncharacterized protein</fullName>
    </submittedName>
</protein>
<accession>A0ACB9YIK9</accession>
<name>A0ACB9YIK9_9PEZI</name>
<gene>
    <name evidence="1" type="ORF">F4820DRAFT_176604</name>
</gene>